<organism evidence="9 10">
    <name type="scientific">Breoghania corrubedonensis</name>
    <dbReference type="NCBI Taxonomy" id="665038"/>
    <lineage>
        <taxon>Bacteria</taxon>
        <taxon>Pseudomonadati</taxon>
        <taxon>Pseudomonadota</taxon>
        <taxon>Alphaproteobacteria</taxon>
        <taxon>Hyphomicrobiales</taxon>
        <taxon>Stappiaceae</taxon>
        <taxon>Breoghania</taxon>
    </lineage>
</organism>
<dbReference type="InterPro" id="IPR003834">
    <property type="entry name" value="Cyt_c_assmbl_TM_dom"/>
</dbReference>
<dbReference type="Proteomes" id="UP000244081">
    <property type="component" value="Unassembled WGS sequence"/>
</dbReference>
<dbReference type="GO" id="GO:0017004">
    <property type="term" value="P:cytochrome complex assembly"/>
    <property type="evidence" value="ECO:0007669"/>
    <property type="project" value="UniProtKB-KW"/>
</dbReference>
<dbReference type="OrthoDB" id="9803065at2"/>
<dbReference type="InterPro" id="IPR051790">
    <property type="entry name" value="Cytochrome_c-biogenesis_DsbD"/>
</dbReference>
<reference evidence="9 10" key="1">
    <citation type="submission" date="2018-04" db="EMBL/GenBank/DDBJ databases">
        <title>Genomic Encyclopedia of Archaeal and Bacterial Type Strains, Phase II (KMG-II): from individual species to whole genera.</title>
        <authorList>
            <person name="Goeker M."/>
        </authorList>
    </citation>
    <scope>NUCLEOTIDE SEQUENCE [LARGE SCALE GENOMIC DNA]</scope>
    <source>
        <strain evidence="9 10">DSM 23382</strain>
    </source>
</reference>
<evidence type="ECO:0000256" key="2">
    <source>
        <dbReference type="ARBA" id="ARBA00006143"/>
    </source>
</evidence>
<evidence type="ECO:0000256" key="5">
    <source>
        <dbReference type="ARBA" id="ARBA00022989"/>
    </source>
</evidence>
<proteinExistence type="inferred from homology"/>
<feature type="transmembrane region" description="Helical" evidence="7">
    <location>
        <begin position="168"/>
        <end position="193"/>
    </location>
</feature>
<gene>
    <name evidence="9" type="ORF">C8N35_1011400</name>
</gene>
<keyword evidence="4" id="KW-0201">Cytochrome c-type biogenesis</keyword>
<dbReference type="PANTHER" id="PTHR31272">
    <property type="entry name" value="CYTOCHROME C-TYPE BIOGENESIS PROTEIN HI_1454-RELATED"/>
    <property type="match status" value="1"/>
</dbReference>
<protein>
    <submittedName>
        <fullName evidence="9">Cytochrome c-type biogenesis protein</fullName>
    </submittedName>
</protein>
<evidence type="ECO:0000256" key="3">
    <source>
        <dbReference type="ARBA" id="ARBA00022692"/>
    </source>
</evidence>
<evidence type="ECO:0000259" key="8">
    <source>
        <dbReference type="Pfam" id="PF02683"/>
    </source>
</evidence>
<evidence type="ECO:0000313" key="10">
    <source>
        <dbReference type="Proteomes" id="UP000244081"/>
    </source>
</evidence>
<name>A0A2T5VI06_9HYPH</name>
<comment type="similarity">
    <text evidence="2">Belongs to the DsbD family.</text>
</comment>
<evidence type="ECO:0000256" key="4">
    <source>
        <dbReference type="ARBA" id="ARBA00022748"/>
    </source>
</evidence>
<feature type="transmembrane region" description="Helical" evidence="7">
    <location>
        <begin position="127"/>
        <end position="156"/>
    </location>
</feature>
<keyword evidence="10" id="KW-1185">Reference proteome</keyword>
<evidence type="ECO:0000256" key="7">
    <source>
        <dbReference type="SAM" id="Phobius"/>
    </source>
</evidence>
<dbReference type="GO" id="GO:0016020">
    <property type="term" value="C:membrane"/>
    <property type="evidence" value="ECO:0007669"/>
    <property type="project" value="UniProtKB-SubCell"/>
</dbReference>
<keyword evidence="6 7" id="KW-0472">Membrane</keyword>
<feature type="domain" description="Cytochrome C biogenesis protein transmembrane" evidence="8">
    <location>
        <begin position="7"/>
        <end position="220"/>
    </location>
</feature>
<dbReference type="Pfam" id="PF02683">
    <property type="entry name" value="DsbD_TM"/>
    <property type="match status" value="1"/>
</dbReference>
<dbReference type="RefSeq" id="WP_107988791.1">
    <property type="nucleotide sequence ID" value="NZ_QAYG01000001.1"/>
</dbReference>
<feature type="transmembrane region" description="Helical" evidence="7">
    <location>
        <begin position="54"/>
        <end position="79"/>
    </location>
</feature>
<keyword evidence="5 7" id="KW-1133">Transmembrane helix</keyword>
<feature type="transmembrane region" description="Helical" evidence="7">
    <location>
        <begin position="6"/>
        <end position="33"/>
    </location>
</feature>
<dbReference type="EMBL" id="QAYG01000001">
    <property type="protein sequence ID" value="PTW63348.1"/>
    <property type="molecule type" value="Genomic_DNA"/>
</dbReference>
<comment type="subcellular location">
    <subcellularLocation>
        <location evidence="1">Membrane</location>
        <topology evidence="1">Multi-pass membrane protein</topology>
    </subcellularLocation>
</comment>
<evidence type="ECO:0000256" key="6">
    <source>
        <dbReference type="ARBA" id="ARBA00023136"/>
    </source>
</evidence>
<evidence type="ECO:0000256" key="1">
    <source>
        <dbReference type="ARBA" id="ARBA00004141"/>
    </source>
</evidence>
<sequence>MLDVSFSAAFLAGLLSFVSPCVLPIVPPYLCYLAGISFEQLSGEKPAPGTARRIVLAAVFFVAGFATVFVALGATASLIGQTVARYFDTMAIVAGIIIAVMGLHFLGVFRIGLLYREARVNVAKKPAGLIGAYVMGLAFAFGWTPCVGPVLAAILFVAGSTATAAKGAALLAVYAAGIGVPFILAAAFAGRFLSLAGKLRRHMAAVEKAMGGLLVLTGILFMTGQMSAIAQWLLETFPVFTQVG</sequence>
<dbReference type="AlphaFoldDB" id="A0A2T5VI06"/>
<feature type="transmembrane region" description="Helical" evidence="7">
    <location>
        <begin position="91"/>
        <end position="115"/>
    </location>
</feature>
<evidence type="ECO:0000313" key="9">
    <source>
        <dbReference type="EMBL" id="PTW63348.1"/>
    </source>
</evidence>
<dbReference type="PANTHER" id="PTHR31272:SF4">
    <property type="entry name" value="CYTOCHROME C-TYPE BIOGENESIS PROTEIN HI_1454-RELATED"/>
    <property type="match status" value="1"/>
</dbReference>
<comment type="caution">
    <text evidence="9">The sequence shown here is derived from an EMBL/GenBank/DDBJ whole genome shotgun (WGS) entry which is preliminary data.</text>
</comment>
<feature type="transmembrane region" description="Helical" evidence="7">
    <location>
        <begin position="213"/>
        <end position="234"/>
    </location>
</feature>
<accession>A0A2T5VI06</accession>
<keyword evidence="3 7" id="KW-0812">Transmembrane</keyword>